<feature type="binding site" evidence="11">
    <location>
        <position position="456"/>
    </location>
    <ligand>
        <name>Mn(2+)</name>
        <dbReference type="ChEBI" id="CHEBI:29035"/>
    </ligand>
</feature>
<evidence type="ECO:0000256" key="12">
    <source>
        <dbReference type="SAM" id="Phobius"/>
    </source>
</evidence>
<evidence type="ECO:0000256" key="4">
    <source>
        <dbReference type="ARBA" id="ARBA00022475"/>
    </source>
</evidence>
<feature type="transmembrane region" description="Helical" evidence="12">
    <location>
        <begin position="61"/>
        <end position="82"/>
    </location>
</feature>
<dbReference type="PANTHER" id="PTHR47371">
    <property type="entry name" value="LIPOTEICHOIC ACID SYNTHASE"/>
    <property type="match status" value="1"/>
</dbReference>
<keyword evidence="6 12" id="KW-1133">Transmembrane helix</keyword>
<dbReference type="EMBL" id="PGUY01000020">
    <property type="protein sequence ID" value="PLT30606.1"/>
    <property type="molecule type" value="Genomic_DNA"/>
</dbReference>
<keyword evidence="5 12" id="KW-0812">Transmembrane</keyword>
<dbReference type="PANTHER" id="PTHR47371:SF3">
    <property type="entry name" value="PHOSPHOGLYCEROL TRANSFERASE I"/>
    <property type="match status" value="1"/>
</dbReference>
<dbReference type="Gene3D" id="3.40.720.10">
    <property type="entry name" value="Alkaline Phosphatase, subunit A"/>
    <property type="match status" value="1"/>
</dbReference>
<dbReference type="InterPro" id="IPR012160">
    <property type="entry name" value="LtaS-like"/>
</dbReference>
<dbReference type="PIRSF" id="PIRSF005091">
    <property type="entry name" value="Mmb_sulf_HI1246"/>
    <property type="match status" value="1"/>
</dbReference>
<comment type="caution">
    <text evidence="14">The sequence shown here is derived from an EMBL/GenBank/DDBJ whole genome shotgun (WGS) entry which is preliminary data.</text>
</comment>
<feature type="binding site" evidence="11">
    <location>
        <position position="278"/>
    </location>
    <ligand>
        <name>Mn(2+)</name>
        <dbReference type="ChEBI" id="CHEBI:29035"/>
    </ligand>
</feature>
<feature type="binding site" evidence="11">
    <location>
        <position position="457"/>
    </location>
    <ligand>
        <name>Mn(2+)</name>
        <dbReference type="ChEBI" id="CHEBI:29035"/>
    </ligand>
</feature>
<dbReference type="GO" id="GO:0046872">
    <property type="term" value="F:metal ion binding"/>
    <property type="evidence" value="ECO:0007669"/>
    <property type="project" value="UniProtKB-KW"/>
</dbReference>
<dbReference type="Proteomes" id="UP000234748">
    <property type="component" value="Unassembled WGS sequence"/>
</dbReference>
<evidence type="ECO:0000256" key="10">
    <source>
        <dbReference type="PIRSR" id="PIRSR005091-2"/>
    </source>
</evidence>
<name>A0A2N5M8D1_9BACI</name>
<keyword evidence="10" id="KW-0479">Metal-binding</keyword>
<comment type="similarity">
    <text evidence="3 8">Belongs to the LTA synthase family.</text>
</comment>
<evidence type="ECO:0000256" key="7">
    <source>
        <dbReference type="ARBA" id="ARBA00023136"/>
    </source>
</evidence>
<dbReference type="RefSeq" id="WP_101640980.1">
    <property type="nucleotide sequence ID" value="NZ_PGUY01000020.1"/>
</dbReference>
<accession>A0A2N5M8D1</accession>
<evidence type="ECO:0000256" key="6">
    <source>
        <dbReference type="ARBA" id="ARBA00022989"/>
    </source>
</evidence>
<keyword evidence="4 8" id="KW-1003">Cell membrane</keyword>
<evidence type="ECO:0000256" key="2">
    <source>
        <dbReference type="ARBA" id="ARBA00004936"/>
    </source>
</evidence>
<sequence length="608" mass="68403">MKNVKTISLPAIFIFLSLILKSFYVKIELLKELTITGMLAEISVIGLIILVLSFYLKKGQLFSFILLDLIYTSLCLSALLFFDYYNTIFTYKSLTEIDQLGTIKDSILALFNREYLVLFADFPLLLVLPALKFQAMKFETPLTKKAAIFAAATACTFVSLGLTKSTESVNELSKYDRVGLVGYQFLEAGAEIQSHFIAEQKISAETLEKKRRSTQNGPIRLKGMAEGKNVIIVQLESVQQFLINLEIDGKPVTPNLNKLTKNSLYFPNVYTQVGKGNTSDAEFITNTSLYALGDIPMSSAVEGKTVPSLPRVLGQLGYQTATFHANSVSFWNRKNLYKSLGFNHYYDKKYFGTSDVISYGVSDEVMYRKTTEKLAEFHESNRKFYAHVIALSSHFPYRLPEEKKNDTLGLPKRYKDTFVGSYIEAVSYADYAFGRFVDHLKKAGLYDDTLIVVYGDHQGVQTKSPKDQELLKEIFGREYYNPLDHLNIPLIMKVPGITKGRTIETTGGLVDIYPTAANVLGLDLSKQVVFGNDLTNTDKNTVGIRFYAPTGTFINERFGFLPGKTKNDGIETFLKSRKTIPASEDSVNSMNQILKYMKQSDSYVESLK</sequence>
<dbReference type="Pfam" id="PF00884">
    <property type="entry name" value="Sulfatase"/>
    <property type="match status" value="1"/>
</dbReference>
<evidence type="ECO:0000313" key="14">
    <source>
        <dbReference type="EMBL" id="PLT30606.1"/>
    </source>
</evidence>
<feature type="domain" description="Sulfatase N-terminal" evidence="13">
    <location>
        <begin position="228"/>
        <end position="521"/>
    </location>
</feature>
<keyword evidence="10" id="KW-0464">Manganese</keyword>
<dbReference type="CDD" id="cd16015">
    <property type="entry name" value="LTA_synthase"/>
    <property type="match status" value="1"/>
</dbReference>
<feature type="binding site" evidence="11">
    <location>
        <position position="236"/>
    </location>
    <ligand>
        <name>Mn(2+)</name>
        <dbReference type="ChEBI" id="CHEBI:29035"/>
    </ligand>
</feature>
<dbReference type="SUPFAM" id="SSF53649">
    <property type="entry name" value="Alkaline phosphatase-like"/>
    <property type="match status" value="1"/>
</dbReference>
<feature type="active site" evidence="9">
    <location>
        <position position="278"/>
    </location>
</feature>
<evidence type="ECO:0000256" key="3">
    <source>
        <dbReference type="ARBA" id="ARBA00009983"/>
    </source>
</evidence>
<evidence type="ECO:0000256" key="11">
    <source>
        <dbReference type="PIRSR" id="PIRSR005091-3"/>
    </source>
</evidence>
<dbReference type="InterPro" id="IPR000917">
    <property type="entry name" value="Sulfatase_N"/>
</dbReference>
<keyword evidence="7 8" id="KW-0472">Membrane</keyword>
<reference evidence="14 15" key="1">
    <citation type="submission" date="2017-11" db="EMBL/GenBank/DDBJ databases">
        <title>Comparitive Functional Genomics of Dry Heat Resistant strains isolated from the Viking Spacecraft.</title>
        <authorList>
            <person name="Seuylemezian A."/>
            <person name="Cooper K."/>
            <person name="Vaishampayan P."/>
        </authorList>
    </citation>
    <scope>NUCLEOTIDE SEQUENCE [LARGE SCALE GENOMIC DNA]</scope>
    <source>
        <strain evidence="14 15">V1-29</strain>
    </source>
</reference>
<evidence type="ECO:0000256" key="8">
    <source>
        <dbReference type="PIRNR" id="PIRNR005091"/>
    </source>
</evidence>
<comment type="subcellular location">
    <subcellularLocation>
        <location evidence="1">Cell membrane</location>
        <topology evidence="1">Multi-pass membrane protein</topology>
    </subcellularLocation>
</comment>
<comment type="pathway">
    <text evidence="2">Cell wall biogenesis; lipoteichoic acid biosynthesis.</text>
</comment>
<gene>
    <name evidence="14" type="ORF">CUU66_07105</name>
</gene>
<evidence type="ECO:0000259" key="13">
    <source>
        <dbReference type="Pfam" id="PF00884"/>
    </source>
</evidence>
<dbReference type="Gene3D" id="3.30.1120.170">
    <property type="match status" value="1"/>
</dbReference>
<dbReference type="InterPro" id="IPR050448">
    <property type="entry name" value="OpgB/LTA_synthase_biosynth"/>
</dbReference>
<feature type="binding site" evidence="10">
    <location>
        <position position="394"/>
    </location>
    <ligand>
        <name>substrate</name>
    </ligand>
</feature>
<feature type="transmembrane region" description="Helical" evidence="12">
    <location>
        <begin position="7"/>
        <end position="27"/>
    </location>
</feature>
<dbReference type="AlphaFoldDB" id="A0A2N5M8D1"/>
<evidence type="ECO:0000256" key="5">
    <source>
        <dbReference type="ARBA" id="ARBA00022692"/>
    </source>
</evidence>
<keyword evidence="15" id="KW-1185">Reference proteome</keyword>
<dbReference type="GO" id="GO:0005886">
    <property type="term" value="C:plasma membrane"/>
    <property type="evidence" value="ECO:0007669"/>
    <property type="project" value="UniProtKB-SubCell"/>
</dbReference>
<evidence type="ECO:0000313" key="15">
    <source>
        <dbReference type="Proteomes" id="UP000234748"/>
    </source>
</evidence>
<proteinExistence type="inferred from homology"/>
<dbReference type="InterPro" id="IPR017850">
    <property type="entry name" value="Alkaline_phosphatase_core_sf"/>
</dbReference>
<dbReference type="OrthoDB" id="5901192at2"/>
<protein>
    <recommendedName>
        <fullName evidence="13">Sulfatase N-terminal domain-containing protein</fullName>
    </recommendedName>
</protein>
<evidence type="ECO:0000256" key="9">
    <source>
        <dbReference type="PIRSR" id="PIRSR005091-1"/>
    </source>
</evidence>
<organism evidence="14 15">
    <name type="scientific">Peribacillus deserti</name>
    <dbReference type="NCBI Taxonomy" id="673318"/>
    <lineage>
        <taxon>Bacteria</taxon>
        <taxon>Bacillati</taxon>
        <taxon>Bacillota</taxon>
        <taxon>Bacilli</taxon>
        <taxon>Bacillales</taxon>
        <taxon>Bacillaceae</taxon>
        <taxon>Peribacillus</taxon>
    </lineage>
</organism>
<evidence type="ECO:0000256" key="1">
    <source>
        <dbReference type="ARBA" id="ARBA00004651"/>
    </source>
</evidence>
<feature type="transmembrane region" description="Helical" evidence="12">
    <location>
        <begin position="33"/>
        <end position="54"/>
    </location>
</feature>